<gene>
    <name evidence="10" type="ORF">C7373_10598</name>
    <name evidence="9" type="ORF">IB211_02604</name>
</gene>
<dbReference type="GeneID" id="93230095"/>
<dbReference type="PANTHER" id="PTHR21716">
    <property type="entry name" value="TRANSMEMBRANE PROTEIN"/>
    <property type="match status" value="1"/>
</dbReference>
<dbReference type="PANTHER" id="PTHR21716:SF53">
    <property type="entry name" value="PERMEASE PERM-RELATED"/>
    <property type="match status" value="1"/>
</dbReference>
<reference evidence="10 12" key="3">
    <citation type="submission" date="2018-04" db="EMBL/GenBank/DDBJ databases">
        <title>Genomic Encyclopedia of Type Strains, Phase IV (KMG-IV): sequencing the most valuable type-strain genomes for metagenomic binning, comparative biology and taxonomic classification.</title>
        <authorList>
            <person name="Goeker M."/>
        </authorList>
    </citation>
    <scope>NUCLEOTIDE SEQUENCE [LARGE SCALE GENOMIC DNA]</scope>
    <source>
        <strain evidence="10 12">DSM 26588</strain>
    </source>
</reference>
<dbReference type="EMBL" id="CP011307">
    <property type="protein sequence ID" value="ALP94995.1"/>
    <property type="molecule type" value="Genomic_DNA"/>
</dbReference>
<evidence type="ECO:0000256" key="2">
    <source>
        <dbReference type="ARBA" id="ARBA00009773"/>
    </source>
</evidence>
<reference evidence="9 11" key="1">
    <citation type="journal article" date="2015" name="Nat. Commun.">
        <title>Production of butyrate from lysine and the Amadori product fructoselysine by a human gut commensal.</title>
        <authorList>
            <person name="Bui T.P."/>
            <person name="Ritari J."/>
            <person name="Boeren S."/>
            <person name="de Waard P."/>
            <person name="Plugge C.M."/>
            <person name="de Vos W.M."/>
        </authorList>
    </citation>
    <scope>NUCLEOTIDE SEQUENCE [LARGE SCALE GENOMIC DNA]</scope>
    <source>
        <strain evidence="9 11">AF211</strain>
    </source>
</reference>
<dbReference type="KEGG" id="ibu:IB211_02604"/>
<dbReference type="GO" id="GO:0005886">
    <property type="term" value="C:plasma membrane"/>
    <property type="evidence" value="ECO:0007669"/>
    <property type="project" value="UniProtKB-SubCell"/>
</dbReference>
<evidence type="ECO:0000256" key="1">
    <source>
        <dbReference type="ARBA" id="ARBA00004651"/>
    </source>
</evidence>
<feature type="transmembrane region" description="Helical" evidence="8">
    <location>
        <begin position="5"/>
        <end position="24"/>
    </location>
</feature>
<evidence type="ECO:0000256" key="5">
    <source>
        <dbReference type="ARBA" id="ARBA00022692"/>
    </source>
</evidence>
<organism evidence="9 11">
    <name type="scientific">Intestinimonas butyriciproducens</name>
    <dbReference type="NCBI Taxonomy" id="1297617"/>
    <lineage>
        <taxon>Bacteria</taxon>
        <taxon>Bacillati</taxon>
        <taxon>Bacillota</taxon>
        <taxon>Clostridia</taxon>
        <taxon>Eubacteriales</taxon>
        <taxon>Intestinimonas</taxon>
    </lineage>
</organism>
<comment type="similarity">
    <text evidence="2">Belongs to the autoinducer-2 exporter (AI-2E) (TC 2.A.86) family.</text>
</comment>
<keyword evidence="6 8" id="KW-1133">Transmembrane helix</keyword>
<dbReference type="Proteomes" id="UP000064844">
    <property type="component" value="Chromosome"/>
</dbReference>
<feature type="transmembrane region" description="Helical" evidence="8">
    <location>
        <begin position="235"/>
        <end position="252"/>
    </location>
</feature>
<feature type="transmembrane region" description="Helical" evidence="8">
    <location>
        <begin position="172"/>
        <end position="191"/>
    </location>
</feature>
<feature type="transmembrane region" description="Helical" evidence="8">
    <location>
        <begin position="325"/>
        <end position="358"/>
    </location>
</feature>
<evidence type="ECO:0000256" key="7">
    <source>
        <dbReference type="ARBA" id="ARBA00023136"/>
    </source>
</evidence>
<name>A0A0S2W6N8_9FIRM</name>
<dbReference type="OrthoDB" id="9793390at2"/>
<evidence type="ECO:0000256" key="3">
    <source>
        <dbReference type="ARBA" id="ARBA00022448"/>
    </source>
</evidence>
<accession>A0A0S2W6N8</accession>
<evidence type="ECO:0000256" key="4">
    <source>
        <dbReference type="ARBA" id="ARBA00022475"/>
    </source>
</evidence>
<evidence type="ECO:0000256" key="6">
    <source>
        <dbReference type="ARBA" id="ARBA00022989"/>
    </source>
</evidence>
<evidence type="ECO:0000313" key="12">
    <source>
        <dbReference type="Proteomes" id="UP000245778"/>
    </source>
</evidence>
<protein>
    <submittedName>
        <fullName evidence="9 10">Permease</fullName>
    </submittedName>
</protein>
<evidence type="ECO:0000313" key="10">
    <source>
        <dbReference type="EMBL" id="PVY54678.1"/>
    </source>
</evidence>
<evidence type="ECO:0000313" key="11">
    <source>
        <dbReference type="Proteomes" id="UP000064844"/>
    </source>
</evidence>
<evidence type="ECO:0000313" key="9">
    <source>
        <dbReference type="EMBL" id="ALP94995.1"/>
    </source>
</evidence>
<dbReference type="EMBL" id="QEKK01000005">
    <property type="protein sequence ID" value="PVY54678.1"/>
    <property type="molecule type" value="Genomic_DNA"/>
</dbReference>
<dbReference type="PATRIC" id="fig|1297617.4.peg.2680"/>
<reference evidence="11" key="2">
    <citation type="submission" date="2015-04" db="EMBL/GenBank/DDBJ databases">
        <title>A butyrogenic pathway from the amino acid lysine in a human gut commensal.</title>
        <authorList>
            <person name="de Vos W.M."/>
            <person name="Bui N.T.P."/>
            <person name="Plugge C.M."/>
            <person name="Ritari J."/>
        </authorList>
    </citation>
    <scope>NUCLEOTIDE SEQUENCE [LARGE SCALE GENOMIC DNA]</scope>
    <source>
        <strain evidence="11">AF211</strain>
    </source>
</reference>
<evidence type="ECO:0000256" key="8">
    <source>
        <dbReference type="SAM" id="Phobius"/>
    </source>
</evidence>
<keyword evidence="5 8" id="KW-0812">Transmembrane</keyword>
<proteinExistence type="inferred from homology"/>
<keyword evidence="3" id="KW-0813">Transport</keyword>
<comment type="subcellular location">
    <subcellularLocation>
        <location evidence="1">Cell membrane</location>
        <topology evidence="1">Multi-pass membrane protein</topology>
    </subcellularLocation>
</comment>
<keyword evidence="4" id="KW-1003">Cell membrane</keyword>
<dbReference type="Pfam" id="PF01594">
    <property type="entry name" value="AI-2E_transport"/>
    <property type="match status" value="1"/>
</dbReference>
<dbReference type="AlphaFoldDB" id="A0A0S2W6N8"/>
<dbReference type="Proteomes" id="UP000245778">
    <property type="component" value="Unassembled WGS sequence"/>
</dbReference>
<dbReference type="RefSeq" id="WP_058118273.1">
    <property type="nucleotide sequence ID" value="NZ_CAMREZ010000005.1"/>
</dbReference>
<sequence length="369" mass="40187">MDKKLFRSLLLLITFTVGLIFVIVRFDDLWRVCANILSNFTPLFLGFAIAFVLSRPCAFFHGAFDHALKGTRLSKASAPLAVTLSYVLLFGVVTAVFAFVIPQLVSSMERFLSNLNSYMAQAQEWINTLVAYFHLEELDLSRLDQMIKDLLSTVLSAISNAVPQLLSLTSNLVSIVVTLVLSLVFSIYMLSGKDRLLAQCRRVLRAYVPGPVYDAVLDVTALTAGTFSKFVTGQVTEACILGALTFAGMVILRLDYPLLIGVLIGVSALVPIVGAYVGAFTSALLLVMIDPMKAVIFLVFLVCLQQFEGNVIYPRVVGTSLGLPGIWVLAAVTVGGGLFGFLGMLLSVPVASVLYTLLRRDVRKRLDTV</sequence>
<feature type="transmembrane region" description="Helical" evidence="8">
    <location>
        <begin position="258"/>
        <end position="287"/>
    </location>
</feature>
<keyword evidence="7 8" id="KW-0472">Membrane</keyword>
<dbReference type="GO" id="GO:0055085">
    <property type="term" value="P:transmembrane transport"/>
    <property type="evidence" value="ECO:0007669"/>
    <property type="project" value="TreeGrafter"/>
</dbReference>
<feature type="transmembrane region" description="Helical" evidence="8">
    <location>
        <begin position="44"/>
        <end position="64"/>
    </location>
</feature>
<dbReference type="InterPro" id="IPR002549">
    <property type="entry name" value="AI-2E-like"/>
</dbReference>
<keyword evidence="11" id="KW-1185">Reference proteome</keyword>
<dbReference type="eggNOG" id="COG0628">
    <property type="taxonomic scope" value="Bacteria"/>
</dbReference>
<feature type="transmembrane region" description="Helical" evidence="8">
    <location>
        <begin position="76"/>
        <end position="101"/>
    </location>
</feature>